<comment type="caution">
    <text evidence="1">The sequence shown here is derived from an EMBL/GenBank/DDBJ whole genome shotgun (WGS) entry which is preliminary data.</text>
</comment>
<organism evidence="1 2">
    <name type="scientific">Zizania palustris</name>
    <name type="common">Northern wild rice</name>
    <dbReference type="NCBI Taxonomy" id="103762"/>
    <lineage>
        <taxon>Eukaryota</taxon>
        <taxon>Viridiplantae</taxon>
        <taxon>Streptophyta</taxon>
        <taxon>Embryophyta</taxon>
        <taxon>Tracheophyta</taxon>
        <taxon>Spermatophyta</taxon>
        <taxon>Magnoliopsida</taxon>
        <taxon>Liliopsida</taxon>
        <taxon>Poales</taxon>
        <taxon>Poaceae</taxon>
        <taxon>BOP clade</taxon>
        <taxon>Oryzoideae</taxon>
        <taxon>Oryzeae</taxon>
        <taxon>Zizaniinae</taxon>
        <taxon>Zizania</taxon>
    </lineage>
</organism>
<dbReference type="Proteomes" id="UP000729402">
    <property type="component" value="Unassembled WGS sequence"/>
</dbReference>
<dbReference type="EMBL" id="JAAALK010000080">
    <property type="protein sequence ID" value="KAG8091746.1"/>
    <property type="molecule type" value="Genomic_DNA"/>
</dbReference>
<gene>
    <name evidence="1" type="ORF">GUJ93_ZPchr0012g19782</name>
</gene>
<keyword evidence="2" id="KW-1185">Reference proteome</keyword>
<dbReference type="AlphaFoldDB" id="A0A8J5WNB4"/>
<protein>
    <submittedName>
        <fullName evidence="1">Uncharacterized protein</fullName>
    </submittedName>
</protein>
<name>A0A8J5WNB4_ZIZPA</name>
<evidence type="ECO:0000313" key="2">
    <source>
        <dbReference type="Proteomes" id="UP000729402"/>
    </source>
</evidence>
<proteinExistence type="predicted"/>
<evidence type="ECO:0000313" key="1">
    <source>
        <dbReference type="EMBL" id="KAG8091746.1"/>
    </source>
</evidence>
<sequence>MVRLMDSNSGLGFDGSNASEYNSGSGSGSDEIARANAISVMDMPKDIPLPTQGKDTCRENVVSYQVNMEITRCEHGIKWMVRCTDGPMFIRAINTEGEVKKEYIVEKILAVIDEIGAQNISQLQEISDVFSVVWDSMDV</sequence>
<accession>A0A8J5WNB4</accession>
<reference evidence="1" key="2">
    <citation type="submission" date="2021-02" db="EMBL/GenBank/DDBJ databases">
        <authorList>
            <person name="Kimball J.A."/>
            <person name="Haas M.W."/>
            <person name="Macchietto M."/>
            <person name="Kono T."/>
            <person name="Duquette J."/>
            <person name="Shao M."/>
        </authorList>
    </citation>
    <scope>NUCLEOTIDE SEQUENCE</scope>
    <source>
        <tissue evidence="1">Fresh leaf tissue</tissue>
    </source>
</reference>
<reference evidence="1" key="1">
    <citation type="journal article" date="2021" name="bioRxiv">
        <title>Whole Genome Assembly and Annotation of Northern Wild Rice, Zizania palustris L., Supports a Whole Genome Duplication in the Zizania Genus.</title>
        <authorList>
            <person name="Haas M."/>
            <person name="Kono T."/>
            <person name="Macchietto M."/>
            <person name="Millas R."/>
            <person name="McGilp L."/>
            <person name="Shao M."/>
            <person name="Duquette J."/>
            <person name="Hirsch C.N."/>
            <person name="Kimball J."/>
        </authorList>
    </citation>
    <scope>NUCLEOTIDE SEQUENCE</scope>
    <source>
        <tissue evidence="1">Fresh leaf tissue</tissue>
    </source>
</reference>
<dbReference type="OrthoDB" id="673966at2759"/>